<evidence type="ECO:0000313" key="2">
    <source>
        <dbReference type="Proteomes" id="UP001610631"/>
    </source>
</evidence>
<proteinExistence type="predicted"/>
<protein>
    <submittedName>
        <fullName evidence="1">Beta-xylosidase</fullName>
    </submittedName>
</protein>
<dbReference type="RefSeq" id="WP_395508841.1">
    <property type="nucleotide sequence ID" value="NZ_JBBDHD010000013.1"/>
</dbReference>
<dbReference type="Gene3D" id="2.60.40.230">
    <property type="entry name" value="Neocarzinostatin-like"/>
    <property type="match status" value="1"/>
</dbReference>
<organism evidence="1 2">
    <name type="scientific">Streptomyces racemochromogenes</name>
    <dbReference type="NCBI Taxonomy" id="67353"/>
    <lineage>
        <taxon>Bacteria</taxon>
        <taxon>Bacillati</taxon>
        <taxon>Actinomycetota</taxon>
        <taxon>Actinomycetes</taxon>
        <taxon>Kitasatosporales</taxon>
        <taxon>Streptomycetaceae</taxon>
        <taxon>Streptomyces</taxon>
    </lineage>
</organism>
<comment type="caution">
    <text evidence="1">The sequence shown here is derived from an EMBL/GenBank/DDBJ whole genome shotgun (WGS) entry which is preliminary data.</text>
</comment>
<sequence>MEFPTRCLPAAEGPTAALIEVDDPAPRVGDTVTVTYRLDRTPLAPPPEGALPAPTGRVLLGGAQSGEVAVAPVDGSGAVMRGSFVVTGAGGITLSPGGYALAGAACGVAAPTAPVAARLSAVPRPVMNLRGLALGTSSGEPGARVRITGAGFTPGAAVAVAGRAGAAETADRVTVTADRSGAFAVELAVADRGTTGVVAYEGGAWSAARGARPEAYAVVGPAPAAGSLTMTQAGAAITLGAIGYGGAGGGAGRIGTVAVVDTRGPGAGRWTLRGTLTEFTGADGAPVPGASLSWTPVCGGGCAAGHAGVVGAQGAVLATGEGGRFTVDAAVALRVPAYTPPGAYRASLTLTLS</sequence>
<accession>A0ABW7P9B0</accession>
<reference evidence="1 2" key="1">
    <citation type="submission" date="2024-03" db="EMBL/GenBank/DDBJ databases">
        <title>Whole genome sequencing of Streptomyces racemochromogenes, to identify antimicrobial biosynthetic gene clusters.</title>
        <authorList>
            <person name="Suryawanshi P."/>
            <person name="Krishnaraj P.U."/>
            <person name="Arun Y.P."/>
            <person name="Suryawanshi M.P."/>
            <person name="Rakshit O."/>
        </authorList>
    </citation>
    <scope>NUCLEOTIDE SEQUENCE [LARGE SCALE GENOMIC DNA]</scope>
    <source>
        <strain evidence="1 2">AUDT626</strain>
    </source>
</reference>
<keyword evidence="2" id="KW-1185">Reference proteome</keyword>
<gene>
    <name evidence="1" type="ORF">WDV06_07450</name>
</gene>
<evidence type="ECO:0000313" key="1">
    <source>
        <dbReference type="EMBL" id="MFH7594933.1"/>
    </source>
</evidence>
<dbReference type="Proteomes" id="UP001610631">
    <property type="component" value="Unassembled WGS sequence"/>
</dbReference>
<name>A0ABW7P9B0_9ACTN</name>
<dbReference type="EMBL" id="JBBDHD010000013">
    <property type="protein sequence ID" value="MFH7594933.1"/>
    <property type="molecule type" value="Genomic_DNA"/>
</dbReference>